<evidence type="ECO:0000259" key="5">
    <source>
        <dbReference type="PROSITE" id="PS50060"/>
    </source>
</evidence>
<feature type="transmembrane region" description="Helical" evidence="4">
    <location>
        <begin position="586"/>
        <end position="605"/>
    </location>
</feature>
<evidence type="ECO:0000256" key="2">
    <source>
        <dbReference type="PROSITE-ProRule" id="PRU00302"/>
    </source>
</evidence>
<reference evidence="8" key="1">
    <citation type="submission" date="2021-12" db="EMBL/GenBank/DDBJ databases">
        <authorList>
            <person name="King R."/>
        </authorList>
    </citation>
    <scope>NUCLEOTIDE SEQUENCE</scope>
</reference>
<feature type="compositionally biased region" description="Low complexity" evidence="3">
    <location>
        <begin position="470"/>
        <end position="495"/>
    </location>
</feature>
<feature type="region of interest" description="Disordered" evidence="3">
    <location>
        <begin position="423"/>
        <end position="447"/>
    </location>
</feature>
<dbReference type="PROSITE" id="PS50958">
    <property type="entry name" value="SMB_2"/>
    <property type="match status" value="1"/>
</dbReference>
<evidence type="ECO:0000259" key="7">
    <source>
        <dbReference type="PROSITE" id="PS50958"/>
    </source>
</evidence>
<evidence type="ECO:0000313" key="8">
    <source>
        <dbReference type="EMBL" id="CAH0548931.1"/>
    </source>
</evidence>
<dbReference type="Pfam" id="PF00084">
    <property type="entry name" value="Sushi"/>
    <property type="match status" value="2"/>
</dbReference>
<keyword evidence="9" id="KW-1185">Reference proteome</keyword>
<dbReference type="InterPro" id="IPR000998">
    <property type="entry name" value="MAM_dom"/>
</dbReference>
<feature type="disulfide bond" evidence="2">
    <location>
        <begin position="73"/>
        <end position="100"/>
    </location>
</feature>
<keyword evidence="4" id="KW-1133">Transmembrane helix</keyword>
<protein>
    <submittedName>
        <fullName evidence="8">Uncharacterized protein</fullName>
    </submittedName>
</protein>
<dbReference type="InterPro" id="IPR035976">
    <property type="entry name" value="Sushi/SCR/CCP_sf"/>
</dbReference>
<dbReference type="CDD" id="cd00033">
    <property type="entry name" value="CCP"/>
    <property type="match status" value="2"/>
</dbReference>
<keyword evidence="4" id="KW-0472">Membrane</keyword>
<feature type="region of interest" description="Disordered" evidence="3">
    <location>
        <begin position="469"/>
        <end position="495"/>
    </location>
</feature>
<dbReference type="OrthoDB" id="6107927at2759"/>
<dbReference type="SMART" id="SM00032">
    <property type="entry name" value="CCP"/>
    <property type="match status" value="2"/>
</dbReference>
<dbReference type="AlphaFoldDB" id="A0A9P0FB73"/>
<dbReference type="SUPFAM" id="SSF49899">
    <property type="entry name" value="Concanavalin A-like lectins/glucanases"/>
    <property type="match status" value="1"/>
</dbReference>
<keyword evidence="4" id="KW-0812">Transmembrane</keyword>
<dbReference type="InterPro" id="IPR036024">
    <property type="entry name" value="Somatomedin_B-like_dom_sf"/>
</dbReference>
<evidence type="ECO:0000259" key="6">
    <source>
        <dbReference type="PROSITE" id="PS50923"/>
    </source>
</evidence>
<dbReference type="CDD" id="cd06263">
    <property type="entry name" value="MAM"/>
    <property type="match status" value="1"/>
</dbReference>
<evidence type="ECO:0000256" key="4">
    <source>
        <dbReference type="SAM" id="Phobius"/>
    </source>
</evidence>
<evidence type="ECO:0000256" key="3">
    <source>
        <dbReference type="SAM" id="MobiDB-lite"/>
    </source>
</evidence>
<organism evidence="8 9">
    <name type="scientific">Brassicogethes aeneus</name>
    <name type="common">Rape pollen beetle</name>
    <name type="synonym">Meligethes aeneus</name>
    <dbReference type="NCBI Taxonomy" id="1431903"/>
    <lineage>
        <taxon>Eukaryota</taxon>
        <taxon>Metazoa</taxon>
        <taxon>Ecdysozoa</taxon>
        <taxon>Arthropoda</taxon>
        <taxon>Hexapoda</taxon>
        <taxon>Insecta</taxon>
        <taxon>Pterygota</taxon>
        <taxon>Neoptera</taxon>
        <taxon>Endopterygota</taxon>
        <taxon>Coleoptera</taxon>
        <taxon>Polyphaga</taxon>
        <taxon>Cucujiformia</taxon>
        <taxon>Nitidulidae</taxon>
        <taxon>Meligethinae</taxon>
        <taxon>Brassicogethes</taxon>
    </lineage>
</organism>
<dbReference type="InterPro" id="IPR013320">
    <property type="entry name" value="ConA-like_dom_sf"/>
</dbReference>
<dbReference type="InterPro" id="IPR001212">
    <property type="entry name" value="Somatomedin_B_dom"/>
</dbReference>
<dbReference type="SMART" id="SM00137">
    <property type="entry name" value="MAM"/>
    <property type="match status" value="1"/>
</dbReference>
<dbReference type="PANTHER" id="PTHR23282:SF101">
    <property type="entry name" value="MAM DOMAIN-CONTAINING PROTEIN"/>
    <property type="match status" value="1"/>
</dbReference>
<accession>A0A9P0FB73</accession>
<feature type="domain" description="Sushi" evidence="6">
    <location>
        <begin position="103"/>
        <end position="159"/>
    </location>
</feature>
<dbReference type="PROSITE" id="PS00524">
    <property type="entry name" value="SMB_1"/>
    <property type="match status" value="1"/>
</dbReference>
<dbReference type="SUPFAM" id="SSF57535">
    <property type="entry name" value="Complement control module/SCR domain"/>
    <property type="match status" value="2"/>
</dbReference>
<gene>
    <name evidence="8" type="ORF">MELIAE_LOCUS2272</name>
</gene>
<dbReference type="SMART" id="SM00201">
    <property type="entry name" value="SO"/>
    <property type="match status" value="1"/>
</dbReference>
<comment type="caution">
    <text evidence="2">Lacks conserved residue(s) required for the propagation of feature annotation.</text>
</comment>
<dbReference type="Proteomes" id="UP001154078">
    <property type="component" value="Chromosome 10"/>
</dbReference>
<dbReference type="Gene3D" id="2.60.120.200">
    <property type="match status" value="1"/>
</dbReference>
<dbReference type="InterPro" id="IPR051560">
    <property type="entry name" value="MAM_domain-containing"/>
</dbReference>
<feature type="domain" description="MAM" evidence="5">
    <location>
        <begin position="166"/>
        <end position="335"/>
    </location>
</feature>
<feature type="domain" description="Sushi" evidence="6">
    <location>
        <begin position="48"/>
        <end position="102"/>
    </location>
</feature>
<feature type="domain" description="SMB" evidence="7">
    <location>
        <begin position="354"/>
        <end position="401"/>
    </location>
</feature>
<sequence>MNVFEVLIFGASINIILVVVLGLNNNGNGLVPGYKTNYGYGLRSGSEPGCNRYRLINGRAKYRQRQRFVRFLCNPGFQLMGDKYATCTRGHWDLDSVPVCVKNTCRALNKTELNNLLIFPTMGGAVLNFYCKQGYTLNGNNQVYCNGTHWQNGIPRCFVSHTTPPLSCNFESEDICGWQHDLNHDFDWRRMNYNTPSGTIGTGPEYDHTKGAGEGGYYMYIESSSRRENDTARLISPFYQKTATDTCFEFYYHMYGATTGTLRVYLKKMNESWNLLESKMIFDLKGNQGSHWFRSLHFLGPIEQDYQIIIEGIRGRSYISDIAIDDVKIIENCQREEIVSTSTTEISYGTETVRVESCENHCGMVSSNNEYDIISCDCDENCLDNNRCCPDYIDHCLMETTTEEYTTTDMSNEVHFTTEIIPKSTKKPPQNSSVTYRKTTTTTIPPLPKSVPKKPIFIVDEPTPKIIEHTQPAPAKTTPPTTKMTVKSKPTTTTTKITPSTAKKFIKTTTKTKKPVTTKKVIKPFIPQVKKIKETDYSYVPERGNDVFDKYDYVEEMGTKVKGTFNHFTEKKTLQVEKPQTHSNTVLIVASVALCSFVLVILLAVGKKYGWYNCGDRRKLGNSQSDVRFLTNDEILDFSCGYDDL</sequence>
<proteinExistence type="predicted"/>
<feature type="compositionally biased region" description="Polar residues" evidence="3">
    <location>
        <begin position="427"/>
        <end position="438"/>
    </location>
</feature>
<evidence type="ECO:0000256" key="1">
    <source>
        <dbReference type="ARBA" id="ARBA00023157"/>
    </source>
</evidence>
<dbReference type="PANTHER" id="PTHR23282">
    <property type="entry name" value="APICAL ENDOSOMAL GLYCOPROTEIN PRECURSOR"/>
    <property type="match status" value="1"/>
</dbReference>
<name>A0A9P0FB73_BRAAE</name>
<dbReference type="PROSITE" id="PS50923">
    <property type="entry name" value="SUSHI"/>
    <property type="match status" value="2"/>
</dbReference>
<dbReference type="GO" id="GO:0016020">
    <property type="term" value="C:membrane"/>
    <property type="evidence" value="ECO:0007669"/>
    <property type="project" value="InterPro"/>
</dbReference>
<keyword evidence="2" id="KW-0768">Sushi</keyword>
<keyword evidence="1 2" id="KW-1015">Disulfide bond</keyword>
<dbReference type="PROSITE" id="PS50060">
    <property type="entry name" value="MAM_2"/>
    <property type="match status" value="1"/>
</dbReference>
<evidence type="ECO:0000313" key="9">
    <source>
        <dbReference type="Proteomes" id="UP001154078"/>
    </source>
</evidence>
<dbReference type="InterPro" id="IPR000436">
    <property type="entry name" value="Sushi_SCR_CCP_dom"/>
</dbReference>
<dbReference type="Gene3D" id="2.10.70.10">
    <property type="entry name" value="Complement Module, domain 1"/>
    <property type="match status" value="2"/>
</dbReference>
<dbReference type="Pfam" id="PF00629">
    <property type="entry name" value="MAM"/>
    <property type="match status" value="1"/>
</dbReference>
<dbReference type="Gene3D" id="4.10.410.20">
    <property type="match status" value="1"/>
</dbReference>
<dbReference type="SUPFAM" id="SSF90188">
    <property type="entry name" value="Somatomedin B domain"/>
    <property type="match status" value="1"/>
</dbReference>
<dbReference type="Pfam" id="PF01033">
    <property type="entry name" value="Somatomedin_B"/>
    <property type="match status" value="1"/>
</dbReference>
<dbReference type="EMBL" id="OV121141">
    <property type="protein sequence ID" value="CAH0548931.1"/>
    <property type="molecule type" value="Genomic_DNA"/>
</dbReference>